<accession>A0AAJ0BXS3</accession>
<dbReference type="Pfam" id="PF00082">
    <property type="entry name" value="Peptidase_S8"/>
    <property type="match status" value="1"/>
</dbReference>
<evidence type="ECO:0000256" key="8">
    <source>
        <dbReference type="ARBA" id="ARBA00022729"/>
    </source>
</evidence>
<organism evidence="18 19">
    <name type="scientific">Phialemonium atrogriseum</name>
    <dbReference type="NCBI Taxonomy" id="1093897"/>
    <lineage>
        <taxon>Eukaryota</taxon>
        <taxon>Fungi</taxon>
        <taxon>Dikarya</taxon>
        <taxon>Ascomycota</taxon>
        <taxon>Pezizomycotina</taxon>
        <taxon>Sordariomycetes</taxon>
        <taxon>Sordariomycetidae</taxon>
        <taxon>Cephalothecales</taxon>
        <taxon>Cephalothecaceae</taxon>
        <taxon>Phialemonium</taxon>
    </lineage>
</organism>
<keyword evidence="12" id="KW-0843">Virulence</keyword>
<evidence type="ECO:0000256" key="2">
    <source>
        <dbReference type="ARBA" id="ARBA00002451"/>
    </source>
</evidence>
<dbReference type="Pfam" id="PF09286">
    <property type="entry name" value="Pro-kuma_activ"/>
    <property type="match status" value="1"/>
</dbReference>
<dbReference type="InterPro" id="IPR015366">
    <property type="entry name" value="S53_propep"/>
</dbReference>
<dbReference type="InterPro" id="IPR036852">
    <property type="entry name" value="Peptidase_S8/S53_dom_sf"/>
</dbReference>
<keyword evidence="11 15" id="KW-0106">Calcium</keyword>
<dbReference type="SUPFAM" id="SSF54897">
    <property type="entry name" value="Protease propeptides/inhibitors"/>
    <property type="match status" value="1"/>
</dbReference>
<evidence type="ECO:0000313" key="18">
    <source>
        <dbReference type="EMBL" id="KAK1765827.1"/>
    </source>
</evidence>
<evidence type="ECO:0000256" key="4">
    <source>
        <dbReference type="ARBA" id="ARBA00012462"/>
    </source>
</evidence>
<evidence type="ECO:0000256" key="14">
    <source>
        <dbReference type="ARBA" id="ARBA00023180"/>
    </source>
</evidence>
<feature type="active site" description="Charge relay system" evidence="15">
    <location>
        <position position="515"/>
    </location>
</feature>
<evidence type="ECO:0000256" key="6">
    <source>
        <dbReference type="ARBA" id="ARBA00022670"/>
    </source>
</evidence>
<comment type="function">
    <text evidence="2">Secreted tripeptidyl-peptidase which degrades proteins at acidic pHs and is involved in virulence.</text>
</comment>
<feature type="domain" description="Peptidase S53" evidence="17">
    <location>
        <begin position="211"/>
        <end position="605"/>
    </location>
</feature>
<evidence type="ECO:0000256" key="10">
    <source>
        <dbReference type="ARBA" id="ARBA00022825"/>
    </source>
</evidence>
<sequence length="605" mass="64423">MMLPALILSILGLPILALAAATITLERTPDLPHGWGLLRDAQDDDSLALFVALRQPRMDDLRSKLVQVDRSDTRDDRGGHLSQKQVSEYRKADRTSVDLVMAWLESHGIEHAKAFDSWVSFNITAKAAGPLLGAELGWYSYGGGGEPVLRAREYTIPAWLKGHVDFVHPVAHFMPPRSAHVQLSKAVVEATADTAVPNGSGNAQEVPCATGVFPECIKKLYNITYDAAGPSPVRFGVAGFLEQYINYADVSAFLDMYVPELANLDPPYNFTVELLNDGANPQAPIWMAGLEASLDVQYAMAIGYPTAVTYYSTGGRGVKLDGSGAEIPMTGSDNEPYLELLEGLVAKPDDEIPHVLSISYADDEQSVPQAYALRVCDLLAQLAARGVSVLAASGDGGAAGTGQSYCYANDGEQRRMLIPTFPASCPWVTSVGATNNDGANPTAAAFSAGGFSRYFSRQAWQDDAVGAYLKMLARTNNSNLGMFNESGRAIPDISAVGTAFQIQFGGGGSAVLGTSASTPVMAGMIALINDARLRAGKSSLGWLNPLLYADSVRDVLTDITRGRGQGCSFGDDEEDGKGWPVVEGYDCVTGLGIPGDFGRLFEVLA</sequence>
<evidence type="ECO:0000256" key="15">
    <source>
        <dbReference type="PROSITE-ProRule" id="PRU01032"/>
    </source>
</evidence>
<feature type="active site" description="Charge relay system" evidence="15">
    <location>
        <position position="291"/>
    </location>
</feature>
<comment type="catalytic activity">
    <reaction evidence="1">
        <text>Release of an N-terminal tripeptide from a polypeptide.</text>
        <dbReference type="EC" id="3.4.14.10"/>
    </reaction>
</comment>
<feature type="active site" description="Charge relay system" evidence="15">
    <location>
        <position position="295"/>
    </location>
</feature>
<evidence type="ECO:0000259" key="17">
    <source>
        <dbReference type="PROSITE" id="PS51695"/>
    </source>
</evidence>
<dbReference type="GO" id="GO:0004252">
    <property type="term" value="F:serine-type endopeptidase activity"/>
    <property type="evidence" value="ECO:0007669"/>
    <property type="project" value="UniProtKB-UniRule"/>
</dbReference>
<feature type="binding site" evidence="15">
    <location>
        <position position="584"/>
    </location>
    <ligand>
        <name>Ca(2+)</name>
        <dbReference type="ChEBI" id="CHEBI:29108"/>
    </ligand>
</feature>
<keyword evidence="14" id="KW-0325">Glycoprotein</keyword>
<feature type="binding site" evidence="15">
    <location>
        <position position="558"/>
    </location>
    <ligand>
        <name>Ca(2+)</name>
        <dbReference type="ChEBI" id="CHEBI:29108"/>
    </ligand>
</feature>
<feature type="signal peptide" evidence="16">
    <location>
        <begin position="1"/>
        <end position="19"/>
    </location>
</feature>
<evidence type="ECO:0000256" key="13">
    <source>
        <dbReference type="ARBA" id="ARBA00023145"/>
    </source>
</evidence>
<keyword evidence="13" id="KW-0865">Zymogen</keyword>
<keyword evidence="5" id="KW-0964">Secreted</keyword>
<dbReference type="GO" id="GO:0046872">
    <property type="term" value="F:metal ion binding"/>
    <property type="evidence" value="ECO:0007669"/>
    <property type="project" value="UniProtKB-UniRule"/>
</dbReference>
<evidence type="ECO:0000256" key="11">
    <source>
        <dbReference type="ARBA" id="ARBA00022837"/>
    </source>
</evidence>
<comment type="subcellular location">
    <subcellularLocation>
        <location evidence="3">Secreted</location>
        <location evidence="3">Extracellular space</location>
    </subcellularLocation>
</comment>
<dbReference type="CDD" id="cd04056">
    <property type="entry name" value="Peptidases_S53"/>
    <property type="match status" value="1"/>
</dbReference>
<evidence type="ECO:0000256" key="3">
    <source>
        <dbReference type="ARBA" id="ARBA00004239"/>
    </source>
</evidence>
<dbReference type="CDD" id="cd11377">
    <property type="entry name" value="Pro-peptidase_S53"/>
    <property type="match status" value="1"/>
</dbReference>
<feature type="chain" id="PRO_5042547945" description="tripeptidyl-peptidase II" evidence="16">
    <location>
        <begin position="20"/>
        <end position="605"/>
    </location>
</feature>
<dbReference type="GeneID" id="85308417"/>
<name>A0AAJ0BXS3_9PEZI</name>
<dbReference type="InterPro" id="IPR050819">
    <property type="entry name" value="Tripeptidyl-peptidase_I"/>
</dbReference>
<dbReference type="PROSITE" id="PS00138">
    <property type="entry name" value="SUBTILASE_SER"/>
    <property type="match status" value="1"/>
</dbReference>
<evidence type="ECO:0000256" key="12">
    <source>
        <dbReference type="ARBA" id="ARBA00023026"/>
    </source>
</evidence>
<dbReference type="GO" id="GO:0006508">
    <property type="term" value="P:proteolysis"/>
    <property type="evidence" value="ECO:0007669"/>
    <property type="project" value="UniProtKB-KW"/>
</dbReference>
<keyword evidence="8 16" id="KW-0732">Signal</keyword>
<evidence type="ECO:0000256" key="5">
    <source>
        <dbReference type="ARBA" id="ARBA00022525"/>
    </source>
</evidence>
<dbReference type="EC" id="3.4.14.10" evidence="4"/>
<dbReference type="InterPro" id="IPR030400">
    <property type="entry name" value="Sedolisin_dom"/>
</dbReference>
<keyword evidence="19" id="KW-1185">Reference proteome</keyword>
<dbReference type="EMBL" id="MU839013">
    <property type="protein sequence ID" value="KAK1765827.1"/>
    <property type="molecule type" value="Genomic_DNA"/>
</dbReference>
<dbReference type="Proteomes" id="UP001244011">
    <property type="component" value="Unassembled WGS sequence"/>
</dbReference>
<evidence type="ECO:0000256" key="16">
    <source>
        <dbReference type="SAM" id="SignalP"/>
    </source>
</evidence>
<keyword evidence="6 15" id="KW-0645">Protease</keyword>
<keyword evidence="10 15" id="KW-0720">Serine protease</keyword>
<dbReference type="SUPFAM" id="SSF52743">
    <property type="entry name" value="Subtilisin-like"/>
    <property type="match status" value="1"/>
</dbReference>
<evidence type="ECO:0000256" key="1">
    <source>
        <dbReference type="ARBA" id="ARBA00001910"/>
    </source>
</evidence>
<dbReference type="InterPro" id="IPR023828">
    <property type="entry name" value="Peptidase_S8_Ser-AS"/>
</dbReference>
<dbReference type="PANTHER" id="PTHR14218:SF15">
    <property type="entry name" value="TRIPEPTIDYL-PEPTIDASE 1"/>
    <property type="match status" value="1"/>
</dbReference>
<dbReference type="RefSeq" id="XP_060282040.1">
    <property type="nucleotide sequence ID" value="XM_060425230.1"/>
</dbReference>
<evidence type="ECO:0000256" key="9">
    <source>
        <dbReference type="ARBA" id="ARBA00022801"/>
    </source>
</evidence>
<dbReference type="InterPro" id="IPR000209">
    <property type="entry name" value="Peptidase_S8/S53_dom"/>
</dbReference>
<gene>
    <name evidence="18" type="ORF">QBC33DRAFT_474580</name>
</gene>
<proteinExistence type="predicted"/>
<dbReference type="AlphaFoldDB" id="A0AAJ0BXS3"/>
<dbReference type="Gene3D" id="3.40.50.200">
    <property type="entry name" value="Peptidase S8/S53 domain"/>
    <property type="match status" value="1"/>
</dbReference>
<reference evidence="18" key="1">
    <citation type="submission" date="2023-06" db="EMBL/GenBank/DDBJ databases">
        <title>Genome-scale phylogeny and comparative genomics of the fungal order Sordariales.</title>
        <authorList>
            <consortium name="Lawrence Berkeley National Laboratory"/>
            <person name="Hensen N."/>
            <person name="Bonometti L."/>
            <person name="Westerberg I."/>
            <person name="Brannstrom I.O."/>
            <person name="Guillou S."/>
            <person name="Cros-Aarteil S."/>
            <person name="Calhoun S."/>
            <person name="Haridas S."/>
            <person name="Kuo A."/>
            <person name="Mondo S."/>
            <person name="Pangilinan J."/>
            <person name="Riley R."/>
            <person name="Labutti K."/>
            <person name="Andreopoulos B."/>
            <person name="Lipzen A."/>
            <person name="Chen C."/>
            <person name="Yanf M."/>
            <person name="Daum C."/>
            <person name="Ng V."/>
            <person name="Clum A."/>
            <person name="Steindorff A."/>
            <person name="Ohm R."/>
            <person name="Martin F."/>
            <person name="Silar P."/>
            <person name="Natvig D."/>
            <person name="Lalanne C."/>
            <person name="Gautier V."/>
            <person name="Ament-Velasquez S.L."/>
            <person name="Kruys A."/>
            <person name="Hutchinson M.I."/>
            <person name="Powell A.J."/>
            <person name="Barry K."/>
            <person name="Miller A.N."/>
            <person name="Grigoriev I.V."/>
            <person name="Debuchy R."/>
            <person name="Gladieux P."/>
            <person name="Thoren M.H."/>
            <person name="Johannesson H."/>
        </authorList>
    </citation>
    <scope>NUCLEOTIDE SEQUENCE</scope>
    <source>
        <strain evidence="18">8032-3</strain>
    </source>
</reference>
<dbReference type="FunFam" id="3.40.50.200:FF:000015">
    <property type="entry name" value="Tripeptidyl peptidase A"/>
    <property type="match status" value="1"/>
</dbReference>
<comment type="caution">
    <text evidence="18">The sequence shown here is derived from an EMBL/GenBank/DDBJ whole genome shotgun (WGS) entry which is preliminary data.</text>
</comment>
<keyword evidence="9 15" id="KW-0378">Hydrolase</keyword>
<dbReference type="GO" id="GO:0008240">
    <property type="term" value="F:tripeptidyl-peptidase activity"/>
    <property type="evidence" value="ECO:0007669"/>
    <property type="project" value="UniProtKB-EC"/>
</dbReference>
<feature type="binding site" evidence="15">
    <location>
        <position position="559"/>
    </location>
    <ligand>
        <name>Ca(2+)</name>
        <dbReference type="ChEBI" id="CHEBI:29108"/>
    </ligand>
</feature>
<feature type="binding site" evidence="15">
    <location>
        <position position="586"/>
    </location>
    <ligand>
        <name>Ca(2+)</name>
        <dbReference type="ChEBI" id="CHEBI:29108"/>
    </ligand>
</feature>
<dbReference type="GO" id="GO:0005576">
    <property type="term" value="C:extracellular region"/>
    <property type="evidence" value="ECO:0007669"/>
    <property type="project" value="UniProtKB-SubCell"/>
</dbReference>
<dbReference type="PANTHER" id="PTHR14218">
    <property type="entry name" value="PROTEASE S8 TRIPEPTIDYL PEPTIDASE I CLN2"/>
    <property type="match status" value="1"/>
</dbReference>
<protein>
    <recommendedName>
        <fullName evidence="4">tripeptidyl-peptidase II</fullName>
        <ecNumber evidence="4">3.4.14.10</ecNumber>
    </recommendedName>
</protein>
<comment type="cofactor">
    <cofactor evidence="15">
        <name>Ca(2+)</name>
        <dbReference type="ChEBI" id="CHEBI:29108"/>
    </cofactor>
    <text evidence="15">Binds 1 Ca(2+) ion per subunit.</text>
</comment>
<evidence type="ECO:0000256" key="7">
    <source>
        <dbReference type="ARBA" id="ARBA00022723"/>
    </source>
</evidence>
<dbReference type="SMART" id="SM00944">
    <property type="entry name" value="Pro-kuma_activ"/>
    <property type="match status" value="1"/>
</dbReference>
<keyword evidence="7 15" id="KW-0479">Metal-binding</keyword>
<evidence type="ECO:0000313" key="19">
    <source>
        <dbReference type="Proteomes" id="UP001244011"/>
    </source>
</evidence>
<dbReference type="PROSITE" id="PS51695">
    <property type="entry name" value="SEDOLISIN"/>
    <property type="match status" value="1"/>
</dbReference>